<keyword evidence="1" id="KW-0479">Metal-binding</keyword>
<dbReference type="PANTHER" id="PTHR43084">
    <property type="entry name" value="PERSULFIDE DIOXYGENASE ETHE1"/>
    <property type="match status" value="1"/>
</dbReference>
<organism evidence="3 4">
    <name type="scientific">Glutinoglossum americanum</name>
    <dbReference type="NCBI Taxonomy" id="1670608"/>
    <lineage>
        <taxon>Eukaryota</taxon>
        <taxon>Fungi</taxon>
        <taxon>Dikarya</taxon>
        <taxon>Ascomycota</taxon>
        <taxon>Pezizomycotina</taxon>
        <taxon>Geoglossomycetes</taxon>
        <taxon>Geoglossales</taxon>
        <taxon>Geoglossaceae</taxon>
        <taxon>Glutinoglossum</taxon>
    </lineage>
</organism>
<dbReference type="OrthoDB" id="449487at2759"/>
<dbReference type="Pfam" id="PF00753">
    <property type="entry name" value="Lactamase_B"/>
    <property type="match status" value="1"/>
</dbReference>
<accession>A0A9P8ID89</accession>
<gene>
    <name evidence="3" type="ORF">FGG08_003421</name>
</gene>
<evidence type="ECO:0000259" key="2">
    <source>
        <dbReference type="SMART" id="SM00849"/>
    </source>
</evidence>
<dbReference type="AlphaFoldDB" id="A0A9P8ID89"/>
<dbReference type="GO" id="GO:0070813">
    <property type="term" value="P:hydrogen sulfide metabolic process"/>
    <property type="evidence" value="ECO:0007669"/>
    <property type="project" value="TreeGrafter"/>
</dbReference>
<dbReference type="GO" id="GO:0046872">
    <property type="term" value="F:metal ion binding"/>
    <property type="evidence" value="ECO:0007669"/>
    <property type="project" value="UniProtKB-KW"/>
</dbReference>
<comment type="caution">
    <text evidence="3">The sequence shown here is derived from an EMBL/GenBank/DDBJ whole genome shotgun (WGS) entry which is preliminary data.</text>
</comment>
<dbReference type="Proteomes" id="UP000698800">
    <property type="component" value="Unassembled WGS sequence"/>
</dbReference>
<dbReference type="GO" id="GO:0006749">
    <property type="term" value="P:glutathione metabolic process"/>
    <property type="evidence" value="ECO:0007669"/>
    <property type="project" value="InterPro"/>
</dbReference>
<dbReference type="CDD" id="cd07724">
    <property type="entry name" value="POD-like_MBL-fold"/>
    <property type="match status" value="1"/>
</dbReference>
<dbReference type="Gene3D" id="3.60.15.10">
    <property type="entry name" value="Ribonuclease Z/Hydroxyacylglutathione hydrolase-like"/>
    <property type="match status" value="1"/>
</dbReference>
<evidence type="ECO:0000313" key="4">
    <source>
        <dbReference type="Proteomes" id="UP000698800"/>
    </source>
</evidence>
<keyword evidence="4" id="KW-1185">Reference proteome</keyword>
<evidence type="ECO:0000256" key="1">
    <source>
        <dbReference type="ARBA" id="ARBA00022723"/>
    </source>
</evidence>
<dbReference type="InterPro" id="IPR001279">
    <property type="entry name" value="Metallo-B-lactamas"/>
</dbReference>
<reference evidence="3" key="1">
    <citation type="submission" date="2021-03" db="EMBL/GenBank/DDBJ databases">
        <title>Comparative genomics and phylogenomic investigation of the class Geoglossomycetes provide insights into ecological specialization and systematics.</title>
        <authorList>
            <person name="Melie T."/>
            <person name="Pirro S."/>
            <person name="Miller A.N."/>
            <person name="Quandt A."/>
        </authorList>
    </citation>
    <scope>NUCLEOTIDE SEQUENCE</scope>
    <source>
        <strain evidence="3">GBOQ0MN5Z8</strain>
    </source>
</reference>
<dbReference type="InterPro" id="IPR051682">
    <property type="entry name" value="Mito_Persulfide_Diox"/>
</dbReference>
<dbReference type="SMART" id="SM00849">
    <property type="entry name" value="Lactamase_B"/>
    <property type="match status" value="1"/>
</dbReference>
<dbReference type="SUPFAM" id="SSF56281">
    <property type="entry name" value="Metallo-hydrolase/oxidoreductase"/>
    <property type="match status" value="1"/>
</dbReference>
<dbReference type="GO" id="GO:0050313">
    <property type="term" value="F:sulfur dioxygenase activity"/>
    <property type="evidence" value="ECO:0007669"/>
    <property type="project" value="InterPro"/>
</dbReference>
<name>A0A9P8ID89_9PEZI</name>
<dbReference type="InterPro" id="IPR036866">
    <property type="entry name" value="RibonucZ/Hydroxyglut_hydro"/>
</dbReference>
<protein>
    <recommendedName>
        <fullName evidence="2">Metallo-beta-lactamase domain-containing protein</fullName>
    </recommendedName>
</protein>
<proteinExistence type="predicted"/>
<dbReference type="PANTHER" id="PTHR43084:SF1">
    <property type="entry name" value="PERSULFIDE DIOXYGENASE ETHE1, MITOCHONDRIAL"/>
    <property type="match status" value="1"/>
</dbReference>
<sequence length="297" mass="32721">MATEPEIHSYFDAGTSTWQYIVADRETRDAVIIDPVLNFDPVTAGVSTTSADELLAHIAQSGYNVQRILETHAHADHLTAAGYLQRELLNRSGSRPPVCIGKRISEVQSTFAGRYGIDAQELTGAFDKLLEDDERFSLGNLSCTVIPLPGHTPDHVGYIIGGNAFTGDSIFNPYLGTARADFPGGSASSLYRSVKTLLSLPPDYRLYVGHDYPPDGKQGPVAFTTVAEQNSTNKHIKHDTTEEEFTKLRRDRDSALSEPKLLHQALQVNIRGGRMPERSQAGYRFLQIPLRLPLSLQ</sequence>
<dbReference type="EMBL" id="JAGHQL010000060">
    <property type="protein sequence ID" value="KAH0542121.1"/>
    <property type="molecule type" value="Genomic_DNA"/>
</dbReference>
<feature type="domain" description="Metallo-beta-lactamase" evidence="2">
    <location>
        <begin position="16"/>
        <end position="210"/>
    </location>
</feature>
<dbReference type="InterPro" id="IPR044528">
    <property type="entry name" value="POD-like_MBL-fold"/>
</dbReference>
<evidence type="ECO:0000313" key="3">
    <source>
        <dbReference type="EMBL" id="KAH0542121.1"/>
    </source>
</evidence>